<evidence type="ECO:0000313" key="8">
    <source>
        <dbReference type="EMBL" id="KAK4184345.1"/>
    </source>
</evidence>
<accession>A0AAN7AFX2</accession>
<keyword evidence="9" id="KW-1185">Reference proteome</keyword>
<dbReference type="GO" id="GO:0016787">
    <property type="term" value="F:hydrolase activity"/>
    <property type="evidence" value="ECO:0007669"/>
    <property type="project" value="InterPro"/>
</dbReference>
<evidence type="ECO:0000256" key="5">
    <source>
        <dbReference type="ARBA" id="ARBA00023033"/>
    </source>
</evidence>
<dbReference type="Pfam" id="PF00743">
    <property type="entry name" value="FMO-like"/>
    <property type="match status" value="1"/>
</dbReference>
<dbReference type="PRINTS" id="PR00411">
    <property type="entry name" value="PNDRDTASEI"/>
</dbReference>
<dbReference type="PANTHER" id="PTHR43872:SF1">
    <property type="entry name" value="MONOOXYGENASE, PUTATIVE (AFU_ORTHOLOGUE AFUA_8G02570)-RELATED"/>
    <property type="match status" value="1"/>
</dbReference>
<name>A0AAN7AFX2_9PEZI</name>
<sequence length="875" mass="97888">MSPHSPISIVSDYIYTLLVSPWLLTHFVWDILLCILPWTRPTKHWSLNQAVRMRVVKLVLHYWSLLRAGDRLTLRPRSEGNRFEVAPPQSEKVYQHGVLYDHAIEPGPVGMTWKPARPPPAGLIKPDFVLCLHFHGGGFAIGNGRDSDTGYLAKTLIRHMGVTHVCTPQYRLSSKRNGRFPAQIQDALTSYLYLIRDRKIPASQIIFSGDSAGANIALGLLRFIHDHGQTLNIPAPAAVALWSPWVDVNAAIQQDMRQSPNYRTDFLNKEFGQWGAVSVSGYGAVDTGCAYLSPLHHPFKGNINIPMYIHGGRREVLCDDIEEFANRYREVGWNVHLVVADHCPHDILLLGPLIGFHKEAEEGCKLAGRFLARETGLKMRVPEDCKHVFDHGITNLDVLIIGAGISGINAAYRLQTEGPAGLTYAILEGRDSLGGTWDLFRYPGIRSDSDVYTFSFAWNPWKHKGTMASGDELKEYMTKSAQSQGIDQHILYRHQVLSANWRSDIAKWEFQVSHPGSSSPSIFRSRFVLLGTGYYDYKTPLETSIPGLSTFTGKIIHPQFWPKDYDYTNKHVVVIGSGATAVTIVPAMAPTVKRVTMLQRSPSYIFPLPSNPWITALLFAILPAKWAHYLNRLMWLWRSYLTTLVCRKFPALAKLVFRHVAVTSLPPSIPWDPHFKPKYNPWDQRVCACVDGDFFAALRSGKADVVTGAIKKITEKTIELESGESLQPDAIVTATGLKLRFGGGIKFSIDGKEFNWADKYAWRAAMLQDVPNLVFLTGYETASWTLGADVSAKLFVRVLHKMERLDAKVVVPQVEEGVKMAEKPMMSLSSTYLKTMREVLPKGGDGVWAPKSNYFADMAGAKWGGIGEGDGLHFY</sequence>
<dbReference type="InterPro" id="IPR029058">
    <property type="entry name" value="AB_hydrolase_fold"/>
</dbReference>
<evidence type="ECO:0000313" key="9">
    <source>
        <dbReference type="Proteomes" id="UP001302126"/>
    </source>
</evidence>
<gene>
    <name evidence="8" type="ORF">QBC35DRAFT_525581</name>
</gene>
<dbReference type="EMBL" id="MU864493">
    <property type="protein sequence ID" value="KAK4184345.1"/>
    <property type="molecule type" value="Genomic_DNA"/>
</dbReference>
<dbReference type="InterPro" id="IPR036188">
    <property type="entry name" value="FAD/NAD-bd_sf"/>
</dbReference>
<dbReference type="InterPro" id="IPR033140">
    <property type="entry name" value="Lipase_GDXG_put_SER_AS"/>
</dbReference>
<dbReference type="Pfam" id="PF13450">
    <property type="entry name" value="NAD_binding_8"/>
    <property type="match status" value="1"/>
</dbReference>
<feature type="active site" evidence="6">
    <location>
        <position position="211"/>
    </location>
</feature>
<dbReference type="InterPro" id="IPR051820">
    <property type="entry name" value="FAD-binding_MO"/>
</dbReference>
<dbReference type="SUPFAM" id="SSF53474">
    <property type="entry name" value="alpha/beta-Hydrolases"/>
    <property type="match status" value="1"/>
</dbReference>
<dbReference type="SUPFAM" id="SSF51905">
    <property type="entry name" value="FAD/NAD(P)-binding domain"/>
    <property type="match status" value="1"/>
</dbReference>
<dbReference type="GO" id="GO:0050661">
    <property type="term" value="F:NADP binding"/>
    <property type="evidence" value="ECO:0007669"/>
    <property type="project" value="InterPro"/>
</dbReference>
<dbReference type="InterPro" id="IPR013094">
    <property type="entry name" value="AB_hydrolase_3"/>
</dbReference>
<dbReference type="Gene3D" id="3.40.50.1820">
    <property type="entry name" value="alpha/beta hydrolase"/>
    <property type="match status" value="1"/>
</dbReference>
<keyword evidence="4" id="KW-0560">Oxidoreductase</keyword>
<dbReference type="Proteomes" id="UP001302126">
    <property type="component" value="Unassembled WGS sequence"/>
</dbReference>
<dbReference type="InterPro" id="IPR020946">
    <property type="entry name" value="Flavin_mOase-like"/>
</dbReference>
<dbReference type="GO" id="GO:0004499">
    <property type="term" value="F:N,N-dimethylaniline monooxygenase activity"/>
    <property type="evidence" value="ECO:0007669"/>
    <property type="project" value="InterPro"/>
</dbReference>
<keyword evidence="3" id="KW-0274">FAD</keyword>
<dbReference type="Gene3D" id="3.50.50.60">
    <property type="entry name" value="FAD/NAD(P)-binding domain"/>
    <property type="match status" value="2"/>
</dbReference>
<feature type="domain" description="Alpha/beta hydrolase fold-3" evidence="7">
    <location>
        <begin position="132"/>
        <end position="348"/>
    </location>
</feature>
<dbReference type="GO" id="GO:0050660">
    <property type="term" value="F:flavin adenine dinucleotide binding"/>
    <property type="evidence" value="ECO:0007669"/>
    <property type="project" value="InterPro"/>
</dbReference>
<evidence type="ECO:0000256" key="2">
    <source>
        <dbReference type="ARBA" id="ARBA00022630"/>
    </source>
</evidence>
<keyword evidence="2" id="KW-0285">Flavoprotein</keyword>
<evidence type="ECO:0000256" key="6">
    <source>
        <dbReference type="PROSITE-ProRule" id="PRU10038"/>
    </source>
</evidence>
<dbReference type="PANTHER" id="PTHR43872">
    <property type="entry name" value="MONOOXYGENASE, PUTATIVE (AFU_ORTHOLOGUE AFUA_8G02570)-RELATED"/>
    <property type="match status" value="1"/>
</dbReference>
<evidence type="ECO:0000259" key="7">
    <source>
        <dbReference type="Pfam" id="PF07859"/>
    </source>
</evidence>
<dbReference type="AlphaFoldDB" id="A0AAN7AFX2"/>
<protein>
    <recommendedName>
        <fullName evidence="7">Alpha/beta hydrolase fold-3 domain-containing protein</fullName>
    </recommendedName>
</protein>
<organism evidence="8 9">
    <name type="scientific">Podospora australis</name>
    <dbReference type="NCBI Taxonomy" id="1536484"/>
    <lineage>
        <taxon>Eukaryota</taxon>
        <taxon>Fungi</taxon>
        <taxon>Dikarya</taxon>
        <taxon>Ascomycota</taxon>
        <taxon>Pezizomycotina</taxon>
        <taxon>Sordariomycetes</taxon>
        <taxon>Sordariomycetidae</taxon>
        <taxon>Sordariales</taxon>
        <taxon>Podosporaceae</taxon>
        <taxon>Podospora</taxon>
    </lineage>
</organism>
<comment type="cofactor">
    <cofactor evidence="1">
        <name>FAD</name>
        <dbReference type="ChEBI" id="CHEBI:57692"/>
    </cofactor>
</comment>
<evidence type="ECO:0000256" key="4">
    <source>
        <dbReference type="ARBA" id="ARBA00023002"/>
    </source>
</evidence>
<evidence type="ECO:0000256" key="1">
    <source>
        <dbReference type="ARBA" id="ARBA00001974"/>
    </source>
</evidence>
<reference evidence="8" key="2">
    <citation type="submission" date="2023-05" db="EMBL/GenBank/DDBJ databases">
        <authorList>
            <consortium name="Lawrence Berkeley National Laboratory"/>
            <person name="Steindorff A."/>
            <person name="Hensen N."/>
            <person name="Bonometti L."/>
            <person name="Westerberg I."/>
            <person name="Brannstrom I.O."/>
            <person name="Guillou S."/>
            <person name="Cros-Aarteil S."/>
            <person name="Calhoun S."/>
            <person name="Haridas S."/>
            <person name="Kuo A."/>
            <person name="Mondo S."/>
            <person name="Pangilinan J."/>
            <person name="Riley R."/>
            <person name="Labutti K."/>
            <person name="Andreopoulos B."/>
            <person name="Lipzen A."/>
            <person name="Chen C."/>
            <person name="Yanf M."/>
            <person name="Daum C."/>
            <person name="Ng V."/>
            <person name="Clum A."/>
            <person name="Ohm R."/>
            <person name="Martin F."/>
            <person name="Silar P."/>
            <person name="Natvig D."/>
            <person name="Lalanne C."/>
            <person name="Gautier V."/>
            <person name="Ament-Velasquez S.L."/>
            <person name="Kruys A."/>
            <person name="Hutchinson M.I."/>
            <person name="Powell A.J."/>
            <person name="Barry K."/>
            <person name="Miller A.N."/>
            <person name="Grigoriev I.V."/>
            <person name="Debuchy R."/>
            <person name="Gladieux P."/>
            <person name="Thoren M.H."/>
            <person name="Johannesson H."/>
        </authorList>
    </citation>
    <scope>NUCLEOTIDE SEQUENCE</scope>
    <source>
        <strain evidence="8">PSN309</strain>
    </source>
</reference>
<evidence type="ECO:0000256" key="3">
    <source>
        <dbReference type="ARBA" id="ARBA00022827"/>
    </source>
</evidence>
<reference evidence="8" key="1">
    <citation type="journal article" date="2023" name="Mol. Phylogenet. Evol.">
        <title>Genome-scale phylogeny and comparative genomics of the fungal order Sordariales.</title>
        <authorList>
            <person name="Hensen N."/>
            <person name="Bonometti L."/>
            <person name="Westerberg I."/>
            <person name="Brannstrom I.O."/>
            <person name="Guillou S."/>
            <person name="Cros-Aarteil S."/>
            <person name="Calhoun S."/>
            <person name="Haridas S."/>
            <person name="Kuo A."/>
            <person name="Mondo S."/>
            <person name="Pangilinan J."/>
            <person name="Riley R."/>
            <person name="LaButti K."/>
            <person name="Andreopoulos B."/>
            <person name="Lipzen A."/>
            <person name="Chen C."/>
            <person name="Yan M."/>
            <person name="Daum C."/>
            <person name="Ng V."/>
            <person name="Clum A."/>
            <person name="Steindorff A."/>
            <person name="Ohm R.A."/>
            <person name="Martin F."/>
            <person name="Silar P."/>
            <person name="Natvig D.O."/>
            <person name="Lalanne C."/>
            <person name="Gautier V."/>
            <person name="Ament-Velasquez S.L."/>
            <person name="Kruys A."/>
            <person name="Hutchinson M.I."/>
            <person name="Powell A.J."/>
            <person name="Barry K."/>
            <person name="Miller A.N."/>
            <person name="Grigoriev I.V."/>
            <person name="Debuchy R."/>
            <person name="Gladieux P."/>
            <person name="Hiltunen Thoren M."/>
            <person name="Johannesson H."/>
        </authorList>
    </citation>
    <scope>NUCLEOTIDE SEQUENCE</scope>
    <source>
        <strain evidence="8">PSN309</strain>
    </source>
</reference>
<keyword evidence="5" id="KW-0503">Monooxygenase</keyword>
<dbReference type="PROSITE" id="PS01174">
    <property type="entry name" value="LIPASE_GDXG_SER"/>
    <property type="match status" value="1"/>
</dbReference>
<proteinExistence type="predicted"/>
<dbReference type="Pfam" id="PF07859">
    <property type="entry name" value="Abhydrolase_3"/>
    <property type="match status" value="1"/>
</dbReference>
<comment type="caution">
    <text evidence="8">The sequence shown here is derived from an EMBL/GenBank/DDBJ whole genome shotgun (WGS) entry which is preliminary data.</text>
</comment>